<comment type="caution">
    <text evidence="4">The sequence shown here is derived from an EMBL/GenBank/DDBJ whole genome shotgun (WGS) entry which is preliminary data.</text>
</comment>
<dbReference type="PANTHER" id="PTHR12301">
    <property type="entry name" value="SAM-DOMAIN, SH3 AND NUCLEAR LOCALIZATION SIGNALS PROTEIN RELATED"/>
    <property type="match status" value="1"/>
</dbReference>
<dbReference type="InterPro" id="IPR001660">
    <property type="entry name" value="SAM"/>
</dbReference>
<dbReference type="SUPFAM" id="SSF47769">
    <property type="entry name" value="SAM/Pointed domain"/>
    <property type="match status" value="1"/>
</dbReference>
<evidence type="ECO:0000313" key="5">
    <source>
        <dbReference type="Proteomes" id="UP001209878"/>
    </source>
</evidence>
<dbReference type="InterPro" id="IPR058666">
    <property type="entry name" value="SASH1/NUB1_homeodomain"/>
</dbReference>
<dbReference type="Gene3D" id="1.10.150.50">
    <property type="entry name" value="Transcription Factor, Ets-1"/>
    <property type="match status" value="1"/>
</dbReference>
<dbReference type="InterPro" id="IPR013761">
    <property type="entry name" value="SAM/pointed_sf"/>
</dbReference>
<organism evidence="4 5">
    <name type="scientific">Ridgeia piscesae</name>
    <name type="common">Tubeworm</name>
    <dbReference type="NCBI Taxonomy" id="27915"/>
    <lineage>
        <taxon>Eukaryota</taxon>
        <taxon>Metazoa</taxon>
        <taxon>Spiralia</taxon>
        <taxon>Lophotrochozoa</taxon>
        <taxon>Annelida</taxon>
        <taxon>Polychaeta</taxon>
        <taxon>Sedentaria</taxon>
        <taxon>Canalipalpata</taxon>
        <taxon>Sabellida</taxon>
        <taxon>Siboglinidae</taxon>
        <taxon>Ridgeia</taxon>
    </lineage>
</organism>
<dbReference type="AlphaFoldDB" id="A0AAD9KUT0"/>
<feature type="region of interest" description="Disordered" evidence="1">
    <location>
        <begin position="1"/>
        <end position="33"/>
    </location>
</feature>
<accession>A0AAD9KUT0</accession>
<feature type="domain" description="SAM" evidence="2">
    <location>
        <begin position="161"/>
        <end position="214"/>
    </location>
</feature>
<dbReference type="Proteomes" id="UP001209878">
    <property type="component" value="Unassembled WGS sequence"/>
</dbReference>
<gene>
    <name evidence="4" type="ORF">NP493_582g00012</name>
</gene>
<evidence type="ECO:0000313" key="4">
    <source>
        <dbReference type="EMBL" id="KAK2177725.1"/>
    </source>
</evidence>
<keyword evidence="5" id="KW-1185">Reference proteome</keyword>
<dbReference type="Pfam" id="PF26285">
    <property type="entry name" value="SASH1_Homeodomain"/>
    <property type="match status" value="1"/>
</dbReference>
<sequence>MRQWSVSDHTATGDMNGQSDRAHPEENSGGNSRALDAGVAAQLQEDGIDLAAQPYSHKVSVDFSLTPTRLHPYSHKVSVDFKPYSHKVSVDFSLTPTKGASGVPIALVQRYAEELHSDLCRVAEVLEAERIKHLLQQGRTVIPNHTLDGSSDVEPVVMATMPVNEFLTVAGLPMYSDSLQRGGVSSVEDLRQIDEGDFPKYGVCNQQHVRRLQVALGITKKRLVVQRNPQGVSVVTDKV</sequence>
<dbReference type="PANTHER" id="PTHR12301:SF10">
    <property type="match status" value="1"/>
</dbReference>
<evidence type="ECO:0000256" key="1">
    <source>
        <dbReference type="SAM" id="MobiDB-lite"/>
    </source>
</evidence>
<reference evidence="4" key="1">
    <citation type="journal article" date="2023" name="Mol. Biol. Evol.">
        <title>Third-Generation Sequencing Reveals the Adaptive Role of the Epigenome in Three Deep-Sea Polychaetes.</title>
        <authorList>
            <person name="Perez M."/>
            <person name="Aroh O."/>
            <person name="Sun Y."/>
            <person name="Lan Y."/>
            <person name="Juniper S.K."/>
            <person name="Young C.R."/>
            <person name="Angers B."/>
            <person name="Qian P.Y."/>
        </authorList>
    </citation>
    <scope>NUCLEOTIDE SEQUENCE</scope>
    <source>
        <strain evidence="4">R07B-5</strain>
    </source>
</reference>
<dbReference type="InterPro" id="IPR051725">
    <property type="entry name" value="SAM-SH3_domain_protein"/>
</dbReference>
<name>A0AAD9KUT0_RIDPI</name>
<feature type="compositionally biased region" description="Polar residues" evidence="1">
    <location>
        <begin position="1"/>
        <end position="19"/>
    </location>
</feature>
<proteinExistence type="predicted"/>
<protein>
    <submittedName>
        <fullName evidence="4">Uncharacterized protein</fullName>
    </submittedName>
</protein>
<feature type="domain" description="SASH1/NUB1 homeodomain-like" evidence="3">
    <location>
        <begin position="97"/>
        <end position="143"/>
    </location>
</feature>
<dbReference type="Pfam" id="PF00536">
    <property type="entry name" value="SAM_1"/>
    <property type="match status" value="1"/>
</dbReference>
<evidence type="ECO:0000259" key="2">
    <source>
        <dbReference type="Pfam" id="PF00536"/>
    </source>
</evidence>
<evidence type="ECO:0000259" key="3">
    <source>
        <dbReference type="Pfam" id="PF26285"/>
    </source>
</evidence>
<dbReference type="EMBL" id="JAODUO010000582">
    <property type="protein sequence ID" value="KAK2177725.1"/>
    <property type="molecule type" value="Genomic_DNA"/>
</dbReference>